<evidence type="ECO:0000313" key="1">
    <source>
        <dbReference type="EMBL" id="KAK6315980.1"/>
    </source>
</evidence>
<comment type="caution">
    <text evidence="1">The sequence shown here is derived from an EMBL/GenBank/DDBJ whole genome shotgun (WGS) entry which is preliminary data.</text>
</comment>
<reference evidence="1 2" key="1">
    <citation type="submission" date="2021-04" db="EMBL/GenBank/DDBJ databases">
        <authorList>
            <person name="De Guttry C."/>
            <person name="Zahm M."/>
            <person name="Klopp C."/>
            <person name="Cabau C."/>
            <person name="Louis A."/>
            <person name="Berthelot C."/>
            <person name="Parey E."/>
            <person name="Roest Crollius H."/>
            <person name="Montfort J."/>
            <person name="Robinson-Rechavi M."/>
            <person name="Bucao C."/>
            <person name="Bouchez O."/>
            <person name="Gislard M."/>
            <person name="Lluch J."/>
            <person name="Milhes M."/>
            <person name="Lampietro C."/>
            <person name="Lopez Roques C."/>
            <person name="Donnadieu C."/>
            <person name="Braasch I."/>
            <person name="Desvignes T."/>
            <person name="Postlethwait J."/>
            <person name="Bobe J."/>
            <person name="Wedekind C."/>
            <person name="Guiguen Y."/>
        </authorList>
    </citation>
    <scope>NUCLEOTIDE SEQUENCE [LARGE SCALE GENOMIC DNA]</scope>
    <source>
        <strain evidence="1">Cs_M1</strain>
        <tissue evidence="1">Blood</tissue>
    </source>
</reference>
<dbReference type="AlphaFoldDB" id="A0AAN8QTH3"/>
<name>A0AAN8QTH3_9TELE</name>
<evidence type="ECO:0000313" key="2">
    <source>
        <dbReference type="Proteomes" id="UP001356427"/>
    </source>
</evidence>
<keyword evidence="2" id="KW-1185">Reference proteome</keyword>
<organism evidence="1 2">
    <name type="scientific">Coregonus suidteri</name>
    <dbReference type="NCBI Taxonomy" id="861788"/>
    <lineage>
        <taxon>Eukaryota</taxon>
        <taxon>Metazoa</taxon>
        <taxon>Chordata</taxon>
        <taxon>Craniata</taxon>
        <taxon>Vertebrata</taxon>
        <taxon>Euteleostomi</taxon>
        <taxon>Actinopterygii</taxon>
        <taxon>Neopterygii</taxon>
        <taxon>Teleostei</taxon>
        <taxon>Protacanthopterygii</taxon>
        <taxon>Salmoniformes</taxon>
        <taxon>Salmonidae</taxon>
        <taxon>Coregoninae</taxon>
        <taxon>Coregonus</taxon>
    </lineage>
</organism>
<gene>
    <name evidence="1" type="ORF">J4Q44_G00135040</name>
</gene>
<dbReference type="EMBL" id="JAGTTL010000011">
    <property type="protein sequence ID" value="KAK6315980.1"/>
    <property type="molecule type" value="Genomic_DNA"/>
</dbReference>
<protein>
    <submittedName>
        <fullName evidence="1">Uncharacterized protein</fullName>
    </submittedName>
</protein>
<sequence length="69" mass="7740">MHHSAEIYLNRIAPQVRSLNGTIAANFQQAADRRKPVLLKSFITLKNPDLSRGGVVNRLFCKQARTHAV</sequence>
<accession>A0AAN8QTH3</accession>
<dbReference type="Proteomes" id="UP001356427">
    <property type="component" value="Unassembled WGS sequence"/>
</dbReference>
<proteinExistence type="predicted"/>